<dbReference type="InterPro" id="IPR051425">
    <property type="entry name" value="Formin_Homology"/>
</dbReference>
<dbReference type="InterPro" id="IPR011989">
    <property type="entry name" value="ARM-like"/>
</dbReference>
<dbReference type="Gene3D" id="1.20.58.2220">
    <property type="entry name" value="Formin, FH2 domain"/>
    <property type="match status" value="1"/>
</dbReference>
<dbReference type="PROSITE" id="PS51232">
    <property type="entry name" value="GBD_FH3"/>
    <property type="match status" value="1"/>
</dbReference>
<proteinExistence type="predicted"/>
<feature type="compositionally biased region" description="Basic and acidic residues" evidence="2">
    <location>
        <begin position="2101"/>
        <end position="2118"/>
    </location>
</feature>
<feature type="compositionally biased region" description="Pro residues" evidence="2">
    <location>
        <begin position="1433"/>
        <end position="1442"/>
    </location>
</feature>
<dbReference type="GO" id="GO:0003779">
    <property type="term" value="F:actin binding"/>
    <property type="evidence" value="ECO:0007669"/>
    <property type="project" value="InterPro"/>
</dbReference>
<feature type="region of interest" description="Disordered" evidence="2">
    <location>
        <begin position="387"/>
        <end position="546"/>
    </location>
</feature>
<feature type="domain" description="FH2" evidence="4">
    <location>
        <begin position="1607"/>
        <end position="2006"/>
    </location>
</feature>
<dbReference type="Pfam" id="PF06371">
    <property type="entry name" value="Drf_GBD"/>
    <property type="match status" value="1"/>
</dbReference>
<feature type="compositionally biased region" description="Basic and acidic residues" evidence="2">
    <location>
        <begin position="1235"/>
        <end position="1253"/>
    </location>
</feature>
<dbReference type="GO" id="GO:0030036">
    <property type="term" value="P:actin cytoskeleton organization"/>
    <property type="evidence" value="ECO:0007669"/>
    <property type="project" value="InterPro"/>
</dbReference>
<evidence type="ECO:0000256" key="1">
    <source>
        <dbReference type="SAM" id="Coils"/>
    </source>
</evidence>
<feature type="compositionally biased region" description="Polar residues" evidence="2">
    <location>
        <begin position="583"/>
        <end position="592"/>
    </location>
</feature>
<feature type="coiled-coil region" evidence="1">
    <location>
        <begin position="1343"/>
        <end position="1411"/>
    </location>
</feature>
<feature type="compositionally biased region" description="Basic and acidic residues" evidence="2">
    <location>
        <begin position="1309"/>
        <end position="1318"/>
    </location>
</feature>
<dbReference type="InterPro" id="IPR010472">
    <property type="entry name" value="FH3_dom"/>
</dbReference>
<dbReference type="PROSITE" id="PS51444">
    <property type="entry name" value="FH2"/>
    <property type="match status" value="1"/>
</dbReference>
<dbReference type="PANTHER" id="PTHR45725">
    <property type="entry name" value="FORMIN HOMOLOGY 2 FAMILY MEMBER"/>
    <property type="match status" value="1"/>
</dbReference>
<dbReference type="InterPro" id="IPR014768">
    <property type="entry name" value="GBD/FH3_dom"/>
</dbReference>
<feature type="region of interest" description="Disordered" evidence="2">
    <location>
        <begin position="298"/>
        <end position="337"/>
    </location>
</feature>
<feature type="region of interest" description="Disordered" evidence="2">
    <location>
        <begin position="1229"/>
        <end position="1253"/>
    </location>
</feature>
<feature type="coiled-coil region" evidence="1">
    <location>
        <begin position="1256"/>
        <end position="1290"/>
    </location>
</feature>
<evidence type="ECO:0000259" key="3">
    <source>
        <dbReference type="PROSITE" id="PS51232"/>
    </source>
</evidence>
<dbReference type="OrthoDB" id="1668162at2759"/>
<dbReference type="SMART" id="SM01140">
    <property type="entry name" value="Drf_GBD"/>
    <property type="match status" value="1"/>
</dbReference>
<accession>A0A5C3FGE1</accession>
<dbReference type="SMART" id="SM01139">
    <property type="entry name" value="Drf_FH3"/>
    <property type="match status" value="1"/>
</dbReference>
<feature type="region of interest" description="Disordered" evidence="2">
    <location>
        <begin position="643"/>
        <end position="694"/>
    </location>
</feature>
<dbReference type="InterPro" id="IPR016024">
    <property type="entry name" value="ARM-type_fold"/>
</dbReference>
<evidence type="ECO:0000256" key="2">
    <source>
        <dbReference type="SAM" id="MobiDB-lite"/>
    </source>
</evidence>
<feature type="compositionally biased region" description="Pro residues" evidence="2">
    <location>
        <begin position="1566"/>
        <end position="1610"/>
    </location>
</feature>
<sequence>MAGRELLQVLLPGNAAILSASIPSLASTSVQDLIVALLTDRTNTQSLTAAFGSHFRPWPSANSNDFESSEKWLIDHQGQLWGIQAVQAAPPNYEWSEPELRAIDDGILPLHTGVFAFLRSLVDAPKPAEENDAQPAPPDLTSPTAFSDFLLSSHLHTPRLRLVCGAPGLRVRLRFGHVPEIYDGWDQRSWFLPADPTSPGATGVGSTAVELVEAVCEELGIRRVVLQGSKSARVVYALAPLPSTPASAPAPMPPPAPLPDTTSLPNYLAASSTSDAALMFTISASWLSKLGTVAQGFSKHARRQGSNGVPAAVPTPDRSQPALSTSPTKQGNTKSGMLGLWGSASVSKATAALLPATFSTRSRSTSQTSQSTGDAELDALSVELASTRLPDDQDDEDDDAAGGTLKGSKPSTPADRSAKLAGQDAPATSQDDETEATINIPKGRRHQPPSATARLSRMFEGWIGGGGEASSPSSPKTGDEAAAMPETPQNQHMRRELGTVGRSGKTFSVSGPLELESDSSTVSPSPSLGSLDQLSPAHAALDDPNELEKRFEKLMQDLGIKGTSRSAMLALPNDRKRFLISQNEAAKTSTPSKPRASLGHQGDKPVSPTLGNTSDTMGRNSTIPAGWSNRFSISSIATWATSDTHGSGSGSHKDFDGPSSPRASVSGDASSRGSDSTRPTTVLSDTGSLGSIDSKALNGGEHTIKANHTGSSAGVTASLWNNWWGGGSTISAAGGHDQLGSSDERQVAMGHVTRLKDSKLSRKDLFKHLLSLRVTLSSAKLSWIDSFLHCDGLGALEHIMQHETDGIVKGLDANRSKSAERKDMSDAILLEAVKCLRTLMNIELGFEKVLEQPNLVNYIAFALRSPSYKLRLQVADVLAALCVLSLEDGHRMVCGALSELKVVSGERYRFAFLVEDLKLHASNGGLEGADLDDSDASEAIEWEYKAAAMVLVNAITNSPEDLEERISLRDEFARRGLNEVLVSLRYVDPPENLATQIQVYVEEKQEDQDELHDRALHLSDRERERNREAISHLGEAGEILRRSQNDHEDLYPIMISILRHTSNILDRDIDHQFKTDLLFVVDKYVESSADVADFDEGWRSFMRAYLANIQHLVGKQAMIKANRMSDTSTVPSSFIEELEGLRAKVEELSDDKAKLRTKLNEQTAEVITLRSLPGAAALRRESPDTESGPAGTPSTLPKRGDKENFAGVIQRLVAKEKQVIELQEELDRLSSAARPNDRSDGDDRAKKDRLERNRQWTNLMDEIARHKEQLAGAEANVEAKEREIKYLKRALEAVYGRFQNGLAQAQEEAEAKDKEQESSKAVSSAANSEMEADMMARRTIEALSKKDAEISELRADVAKLQEKALKSMEATASQDQTEALRTQLDEKDKQITKLRSEMAKLQALLLQLQIQPAAPDGAGAGLARTATVHRQAPRPPGAPAPPAAIASHRTAPLPPAQPGVSSASAAASTPNGESIVNAGVDSGSADVPPPPPPPPAPPVPPAAPNFSAGAGGPPPPPPPPPPSAPPAPDMPAASSSGGSMPGPPPPPPPPPPGPPGASIGALGGGAPPPPPPPPPGGAAGAPPPPPPLPAGLIPPPPPGMLGAPKPPALPLIPKKKRKALFWNKIPAHSLSRTVWNDMPEASVDVTGEIERIDELFAIGSKPVAAPPDAKQTGRKANPTTLLDLTRAQNVSIVLTRIKVPFAEVRMALLQCDESKLSVDNLKSIKSCLPTTEELELVRDYDGDVGALSKADQFFKEMLGIPRLSERLACMVYMRKFELDLEELKPDLRILKHAADEMNASAKFRKVLHTVLTIGNVLNSATFRGEAAGFQLGDLLKLKDTKPSQPKAATPTLLHYLVRVLNQTDKTLVGFLDDCSHVEAAARLSTQAIMQSIAALVAGHEAVQNEKATLDRIGISSQSDRFVTVTAEFLRQSVPQIKALQLAGSTIQTSLSQLLSYFGEDATQTKPEDFFGLVSSFGQALMRAEEDTLQADRKAELEEQKKQKAAFGKGLYGVHIPQFGPEVRGPLAVPKGNASGVAPGKLETEVVGAVGGPQPTSAEEMLEATDQLSPVNESTPTASRFRSWGASAAAQMAADANSADGGGDKTTLKAERGAYEAGRRSYRGRGQLDEAIKELRAGAAGRKLANALAAQHGREDAGSSPSRIRNVVRNSPAPEVEEEEVDTATIGRTRFGSVASRAGRDSIYATMSANPNGTLSGRKSLRLKQPTRRPLSRVFITGDPVNRDDF</sequence>
<feature type="region of interest" description="Disordered" evidence="2">
    <location>
        <begin position="1174"/>
        <end position="1202"/>
    </location>
</feature>
<dbReference type="SMART" id="SM00498">
    <property type="entry name" value="FH2"/>
    <property type="match status" value="1"/>
</dbReference>
<organism evidence="5 6">
    <name type="scientific">Pseudozyma antarctica</name>
    <name type="common">Yeast</name>
    <name type="synonym">Candida antarctica</name>
    <dbReference type="NCBI Taxonomy" id="84753"/>
    <lineage>
        <taxon>Eukaryota</taxon>
        <taxon>Fungi</taxon>
        <taxon>Dikarya</taxon>
        <taxon>Basidiomycota</taxon>
        <taxon>Ustilaginomycotina</taxon>
        <taxon>Ustilaginomycetes</taxon>
        <taxon>Ustilaginales</taxon>
        <taxon>Ustilaginaceae</taxon>
        <taxon>Moesziomyces</taxon>
    </lineage>
</organism>
<feature type="compositionally biased region" description="Polar residues" evidence="2">
    <location>
        <begin position="317"/>
        <end position="335"/>
    </location>
</feature>
<comment type="caution">
    <text evidence="5">The sequence shown here is derived from an EMBL/GenBank/DDBJ whole genome shotgun (WGS) entry which is preliminary data.</text>
</comment>
<protein>
    <submittedName>
        <fullName evidence="5">Related to Diaphanous protein homolog 1</fullName>
    </submittedName>
</protein>
<feature type="coiled-coil region" evidence="1">
    <location>
        <begin position="1138"/>
        <end position="1165"/>
    </location>
</feature>
<feature type="region of interest" description="Disordered" evidence="2">
    <location>
        <begin position="1417"/>
        <end position="1610"/>
    </location>
</feature>
<dbReference type="GO" id="GO:0031267">
    <property type="term" value="F:small GTPase binding"/>
    <property type="evidence" value="ECO:0007669"/>
    <property type="project" value="InterPro"/>
</dbReference>
<gene>
    <name evidence="5" type="ORF">PSANT_01159</name>
</gene>
<feature type="region of interest" description="Disordered" evidence="2">
    <location>
        <begin position="2151"/>
        <end position="2174"/>
    </location>
</feature>
<dbReference type="Pfam" id="PF02181">
    <property type="entry name" value="FH2"/>
    <property type="match status" value="1"/>
</dbReference>
<dbReference type="Proteomes" id="UP000325008">
    <property type="component" value="Unassembled WGS sequence"/>
</dbReference>
<feature type="region of interest" description="Disordered" evidence="2">
    <location>
        <begin position="1306"/>
        <end position="1332"/>
    </location>
</feature>
<evidence type="ECO:0000313" key="5">
    <source>
        <dbReference type="EMBL" id="SPO43474.1"/>
    </source>
</evidence>
<dbReference type="InterPro" id="IPR015425">
    <property type="entry name" value="FH2_Formin"/>
</dbReference>
<feature type="region of interest" description="Disordered" evidence="2">
    <location>
        <begin position="2094"/>
        <end position="2120"/>
    </location>
</feature>
<feature type="compositionally biased region" description="Pro residues" evidence="2">
    <location>
        <begin position="1541"/>
        <end position="1555"/>
    </location>
</feature>
<feature type="domain" description="GBD/FH3" evidence="3">
    <location>
        <begin position="539"/>
        <end position="1096"/>
    </location>
</feature>
<dbReference type="Gene3D" id="1.25.10.10">
    <property type="entry name" value="Leucine-rich Repeat Variant"/>
    <property type="match status" value="1"/>
</dbReference>
<keyword evidence="6" id="KW-1185">Reference proteome</keyword>
<feature type="compositionally biased region" description="Pro residues" evidence="2">
    <location>
        <begin position="1512"/>
        <end position="1529"/>
    </location>
</feature>
<dbReference type="InterPro" id="IPR010473">
    <property type="entry name" value="GTPase-bd"/>
</dbReference>
<dbReference type="RefSeq" id="XP_014658899.1">
    <property type="nucleotide sequence ID" value="XM_014803413.1"/>
</dbReference>
<feature type="region of interest" description="Disordered" evidence="2">
    <location>
        <begin position="583"/>
        <end position="625"/>
    </location>
</feature>
<name>A0A5C3FGE1_PSEA2</name>
<dbReference type="EMBL" id="OOIQ01000002">
    <property type="protein sequence ID" value="SPO43474.1"/>
    <property type="molecule type" value="Genomic_DNA"/>
</dbReference>
<dbReference type="SUPFAM" id="SSF101447">
    <property type="entry name" value="Formin homology 2 domain (FH2 domain)"/>
    <property type="match status" value="1"/>
</dbReference>
<feature type="compositionally biased region" description="Polar residues" evidence="2">
    <location>
        <begin position="1459"/>
        <end position="1474"/>
    </location>
</feature>
<dbReference type="Pfam" id="PF06367">
    <property type="entry name" value="Drf_FH3"/>
    <property type="match status" value="1"/>
</dbReference>
<reference evidence="5" key="1">
    <citation type="submission" date="2018-03" db="EMBL/GenBank/DDBJ databases">
        <authorList>
            <person name="Guldener U."/>
        </authorList>
    </citation>
    <scope>NUCLEOTIDE SEQUENCE [LARGE SCALE GENOMIC DNA]</scope>
    <source>
        <strain evidence="5">ATCC34888</strain>
    </source>
</reference>
<feature type="compositionally biased region" description="Pro residues" evidence="2">
    <location>
        <begin position="1487"/>
        <end position="1503"/>
    </location>
</feature>
<evidence type="ECO:0000259" key="4">
    <source>
        <dbReference type="PROSITE" id="PS51444"/>
    </source>
</evidence>
<feature type="compositionally biased region" description="Polar residues" evidence="2">
    <location>
        <begin position="609"/>
        <end position="625"/>
    </location>
</feature>
<evidence type="ECO:0000313" key="6">
    <source>
        <dbReference type="Proteomes" id="UP000325008"/>
    </source>
</evidence>
<dbReference type="PANTHER" id="PTHR45725:SF1">
    <property type="entry name" value="DISHEVELLED ASSOCIATED ACTIVATOR OF MORPHOGENESIS, ISOFORM D"/>
    <property type="match status" value="1"/>
</dbReference>
<dbReference type="InterPro" id="IPR042201">
    <property type="entry name" value="FH2_Formin_sf"/>
</dbReference>
<dbReference type="SUPFAM" id="SSF48371">
    <property type="entry name" value="ARM repeat"/>
    <property type="match status" value="1"/>
</dbReference>
<feature type="compositionally biased region" description="Polar residues" evidence="2">
    <location>
        <begin position="661"/>
        <end position="691"/>
    </location>
</feature>
<feature type="compositionally biased region" description="Low complexity" evidence="2">
    <location>
        <begin position="518"/>
        <end position="531"/>
    </location>
</feature>
<keyword evidence="1" id="KW-0175">Coiled coil</keyword>